<accession>J9EMV1</accession>
<reference evidence="2" key="1">
    <citation type="submission" date="2012-08" db="EMBL/GenBank/DDBJ databases">
        <title>The Genome Sequence of Wuchereria bancrofti.</title>
        <authorList>
            <person name="Nutman T.B."/>
            <person name="Fink D.L."/>
            <person name="Russ C."/>
            <person name="Young S."/>
            <person name="Zeng Q."/>
            <person name="Koehrsen M."/>
            <person name="Alvarado L."/>
            <person name="Berlin A."/>
            <person name="Chapman S.B."/>
            <person name="Chen Z."/>
            <person name="Freedman E."/>
            <person name="Gellesch M."/>
            <person name="Goldberg J."/>
            <person name="Griggs A."/>
            <person name="Gujja S."/>
            <person name="Heilman E.R."/>
            <person name="Heiman D."/>
            <person name="Hepburn T."/>
            <person name="Howarth C."/>
            <person name="Jen D."/>
            <person name="Larson L."/>
            <person name="Lewis B."/>
            <person name="Mehta T."/>
            <person name="Park D."/>
            <person name="Pearson M."/>
            <person name="Roberts A."/>
            <person name="Saif S."/>
            <person name="Shea T."/>
            <person name="Shenoy N."/>
            <person name="Sisk P."/>
            <person name="Stolte C."/>
            <person name="Sykes S."/>
            <person name="Walk T."/>
            <person name="White J."/>
            <person name="Yandava C."/>
            <person name="Haas B."/>
            <person name="Henn M.R."/>
            <person name="Nusbaum C."/>
            <person name="Birren B."/>
        </authorList>
    </citation>
    <scope>NUCLEOTIDE SEQUENCE [LARGE SCALE GENOMIC DNA]</scope>
    <source>
        <strain evidence="2">NA</strain>
    </source>
</reference>
<protein>
    <submittedName>
        <fullName evidence="1">Uncharacterized protein</fullName>
    </submittedName>
</protein>
<evidence type="ECO:0000313" key="2">
    <source>
        <dbReference type="Proteomes" id="UP000004810"/>
    </source>
</evidence>
<evidence type="ECO:0000313" key="1">
    <source>
        <dbReference type="EMBL" id="EJW76639.1"/>
    </source>
</evidence>
<dbReference type="GO" id="GO:0046540">
    <property type="term" value="C:U4/U6 x U5 tri-snRNP complex"/>
    <property type="evidence" value="ECO:0007669"/>
    <property type="project" value="InterPro"/>
</dbReference>
<dbReference type="GO" id="GO:0000398">
    <property type="term" value="P:mRNA splicing, via spliceosome"/>
    <property type="evidence" value="ECO:0007669"/>
    <property type="project" value="InterPro"/>
</dbReference>
<sequence>EESISIEETNRLRASLGLAPLEVDNGPKEHEVEGNDGVEKIYKIIEVTR</sequence>
<dbReference type="Pfam" id="PF19252">
    <property type="entry name" value="HIND"/>
    <property type="match status" value="1"/>
</dbReference>
<name>J9EMV1_WUCBA</name>
<feature type="non-terminal residue" evidence="1">
    <location>
        <position position="1"/>
    </location>
</feature>
<organism evidence="1 2">
    <name type="scientific">Wuchereria bancrofti</name>
    <dbReference type="NCBI Taxonomy" id="6293"/>
    <lineage>
        <taxon>Eukaryota</taxon>
        <taxon>Metazoa</taxon>
        <taxon>Ecdysozoa</taxon>
        <taxon>Nematoda</taxon>
        <taxon>Chromadorea</taxon>
        <taxon>Rhabditida</taxon>
        <taxon>Spirurina</taxon>
        <taxon>Spiruromorpha</taxon>
        <taxon>Filarioidea</taxon>
        <taxon>Onchocercidae</taxon>
        <taxon>Wuchereria</taxon>
    </lineage>
</organism>
<dbReference type="Proteomes" id="UP000004810">
    <property type="component" value="Unassembled WGS sequence"/>
</dbReference>
<dbReference type="EMBL" id="ADBV01008806">
    <property type="protein sequence ID" value="EJW76639.1"/>
    <property type="molecule type" value="Genomic_DNA"/>
</dbReference>
<comment type="caution">
    <text evidence="1">The sequence shown here is derived from an EMBL/GenBank/DDBJ whole genome shotgun (WGS) entry which is preliminary data.</text>
</comment>
<proteinExistence type="predicted"/>
<dbReference type="InterPro" id="IPR045347">
    <property type="entry name" value="HIND"/>
</dbReference>
<gene>
    <name evidence="1" type="ORF">WUBG_12453</name>
</gene>
<dbReference type="AlphaFoldDB" id="J9EMV1"/>